<dbReference type="PANTHER" id="PTHR12970">
    <property type="entry name" value="PROTEASOME ASSEMBLY CHAPERONE 2"/>
    <property type="match status" value="1"/>
</dbReference>
<dbReference type="STRING" id="418784.A0A2P7YYP1"/>
<evidence type="ECO:0000256" key="1">
    <source>
        <dbReference type="ARBA" id="ARBA00019186"/>
    </source>
</evidence>
<protein>
    <recommendedName>
        <fullName evidence="1 4">Proteasome assembly chaperone 2</fullName>
    </recommendedName>
</protein>
<dbReference type="OrthoDB" id="10260712at2759"/>
<organism evidence="5 6">
    <name type="scientific">Candidozyma pseudohaemuli</name>
    <dbReference type="NCBI Taxonomy" id="418784"/>
    <lineage>
        <taxon>Eukaryota</taxon>
        <taxon>Fungi</taxon>
        <taxon>Dikarya</taxon>
        <taxon>Ascomycota</taxon>
        <taxon>Saccharomycotina</taxon>
        <taxon>Pichiomycetes</taxon>
        <taxon>Metschnikowiaceae</taxon>
        <taxon>Candidozyma</taxon>
    </lineage>
</organism>
<comment type="caution">
    <text evidence="5">The sequence shown here is derived from an EMBL/GenBank/DDBJ whole genome shotgun (WGS) entry which is preliminary data.</text>
</comment>
<dbReference type="GO" id="GO:0043248">
    <property type="term" value="P:proteasome assembly"/>
    <property type="evidence" value="ECO:0007669"/>
    <property type="project" value="TreeGrafter"/>
</dbReference>
<dbReference type="InterPro" id="IPR016562">
    <property type="entry name" value="Proteasome_assmbl_chp_2_euk"/>
</dbReference>
<dbReference type="InterPro" id="IPR019151">
    <property type="entry name" value="Proteasome_assmbl_chaperone_2"/>
</dbReference>
<dbReference type="EMBL" id="PYFQ01000001">
    <property type="protein sequence ID" value="PSK41089.1"/>
    <property type="molecule type" value="Genomic_DNA"/>
</dbReference>
<keyword evidence="6" id="KW-1185">Reference proteome</keyword>
<dbReference type="Pfam" id="PF09754">
    <property type="entry name" value="PAC2"/>
    <property type="match status" value="1"/>
</dbReference>
<dbReference type="InterPro" id="IPR038389">
    <property type="entry name" value="PSMG2_sf"/>
</dbReference>
<evidence type="ECO:0000256" key="2">
    <source>
        <dbReference type="ARBA" id="ARBA00023186"/>
    </source>
</evidence>
<comment type="function">
    <text evidence="4">Involved in 20S proteasome assembly.</text>
</comment>
<dbReference type="GO" id="GO:0005829">
    <property type="term" value="C:cytosol"/>
    <property type="evidence" value="ECO:0007669"/>
    <property type="project" value="TreeGrafter"/>
</dbReference>
<comment type="subunit">
    <text evidence="4">Component of the 20S proteasome chaperone.</text>
</comment>
<dbReference type="RefSeq" id="XP_024715788.1">
    <property type="nucleotide sequence ID" value="XM_024856189.1"/>
</dbReference>
<evidence type="ECO:0000256" key="3">
    <source>
        <dbReference type="ARBA" id="ARBA00025745"/>
    </source>
</evidence>
<dbReference type="GeneID" id="36564153"/>
<dbReference type="Gene3D" id="3.40.50.10900">
    <property type="entry name" value="PAC-like subunit"/>
    <property type="match status" value="1"/>
</dbReference>
<accession>A0A2P7YYP1</accession>
<proteinExistence type="inferred from homology"/>
<comment type="similarity">
    <text evidence="3 4">Belongs to the PSMG2 family.</text>
</comment>
<dbReference type="AlphaFoldDB" id="A0A2P7YYP1"/>
<dbReference type="PIRSF" id="PIRSF010044">
    <property type="entry name" value="UCP010044"/>
    <property type="match status" value="1"/>
</dbReference>
<dbReference type="VEuPathDB" id="FungiDB:C7M61_000761"/>
<dbReference type="Proteomes" id="UP000241107">
    <property type="component" value="Unassembled WGS sequence"/>
</dbReference>
<evidence type="ECO:0000313" key="6">
    <source>
        <dbReference type="Proteomes" id="UP000241107"/>
    </source>
</evidence>
<reference evidence="5 6" key="1">
    <citation type="submission" date="2018-03" db="EMBL/GenBank/DDBJ databases">
        <title>Candida pseudohaemulonii genome assembly and annotation.</title>
        <authorList>
            <person name="Munoz J.F."/>
            <person name="Gade L.G."/>
            <person name="Chow N.A."/>
            <person name="Litvintseva A.P."/>
            <person name="Loparev V.N."/>
            <person name="Cuomo C.A."/>
        </authorList>
    </citation>
    <scope>NUCLEOTIDE SEQUENCE [LARGE SCALE GENOMIC DNA]</scope>
    <source>
        <strain evidence="5 6">B12108</strain>
    </source>
</reference>
<evidence type="ECO:0000313" key="5">
    <source>
        <dbReference type="EMBL" id="PSK41089.1"/>
    </source>
</evidence>
<dbReference type="GO" id="GO:0005634">
    <property type="term" value="C:nucleus"/>
    <property type="evidence" value="ECO:0007669"/>
    <property type="project" value="TreeGrafter"/>
</dbReference>
<evidence type="ECO:0000256" key="4">
    <source>
        <dbReference type="PIRNR" id="PIRNR010044"/>
    </source>
</evidence>
<keyword evidence="2 4" id="KW-0143">Chaperone</keyword>
<dbReference type="PANTHER" id="PTHR12970:SF1">
    <property type="entry name" value="PROTEASOME ASSEMBLY CHAPERONE 2"/>
    <property type="match status" value="1"/>
</dbReference>
<sequence length="247" mass="27070">MILEDGFLLSALEDSVLIVPAISVGNIPQLSTDLLLHTYNFQKVATLSDEFLFPFASPVDHAVTTKPPAGLSFAIEAYYSIDHHVTLIQQRSPIIPGFNEKHVSDVIVPFIEASNPQHVIVLDSANSALVEGVPQGEVRIHTNEDLLSESFLSLLIDKNSARPLSEAEMHFSDHTKALEKSIKSISNLVVLETFVYEGDNFYEAKALAAKVVEMLNLPPLVFETPASWLGVYGDKPVPLAMEEGLYG</sequence>
<name>A0A2P7YYP1_9ASCO</name>
<gene>
    <name evidence="5" type="ORF">C7M61_000761</name>
</gene>